<feature type="region of interest" description="Disordered" evidence="10">
    <location>
        <begin position="827"/>
        <end position="885"/>
    </location>
</feature>
<dbReference type="GO" id="GO:0048666">
    <property type="term" value="P:neuron development"/>
    <property type="evidence" value="ECO:0007669"/>
    <property type="project" value="UniProtKB-ARBA"/>
</dbReference>
<dbReference type="SUPFAM" id="SSF47031">
    <property type="entry name" value="Second domain of FERM"/>
    <property type="match status" value="1"/>
</dbReference>
<dbReference type="InterPro" id="IPR018979">
    <property type="entry name" value="FERM_N"/>
</dbReference>
<feature type="domain" description="FERM" evidence="13">
    <location>
        <begin position="21"/>
        <end position="309"/>
    </location>
</feature>
<dbReference type="SMART" id="SM01196">
    <property type="entry name" value="FERM_C"/>
    <property type="match status" value="1"/>
</dbReference>
<evidence type="ECO:0000256" key="4">
    <source>
        <dbReference type="ARBA" id="ARBA00013064"/>
    </source>
</evidence>
<sequence>MPFKLKLKKSRHYSVVSKSLFVITVEMLDGTNVECTLSSESTGQDCLDVVCQKLGLNQPKFFGLQYISQSKDGNLCWLELDRPIKRQLDKHARTLNVCLRVMYYVISGCRLLNDEVTRYHYFLQLKMDVIEGRILCNPQQAVELASYCMQAEFGNFDAERHTAHYLKDFQLFPKSFTDPALLESLTDAASRQHAVLHNLPQGTAEEYYICACQRLDGYGQETFAVKDYGGEDVIIGVSLTGVAVTFPSGREGRSYGWVDISNVINHKRDFTIESVIGSDKAEFHFSDVESAKNAWRFCVLQHMFFREYEMDSTLDQTDKGPPVFQQSNVDNSTRKLDSYEEISNVSHQWDRSSVTHALTQRAQSTSCLDLNTPTDIDKLRSLLPSYRPAPDYETAIQQKYRNSSGAIPNREPLRNTHAMLYSSQPEIHQADAYASHLRYPDVTHNNIEQKNIMASLYNSGYTQSQMLADENHHNVADLTEGMRLLHMYKPPPPYPSNRISSNSTPDLAGISQQAKPQNNFINNLVSGSSPDLVSNGNLINQHYLKQYGQALYAHQQTHPVHRSQSYLPAAQHGTYENLASFFENNILGRPQAVIVDNPNITKHIKKVYDEHGNIIYCMPANMKQILQENQLPSTGFVVTRNQNVVVTHAQNLNNSSEPIYENIPLPWQNDNGQMRSRTQSIQSAPEISQVINHALVNNVQNQVAANTQQNFNDTQTNRENLYANIDRSMNSAKSSKTDLNSHSSNPTNLGSTGSLLNQSSTSSQNLNSTQISTSSNFSANVNEPPAMTRMNTFTINKAASSANTSGTSSTFQDTANTSGEIFSDTSCASNNSSGKTKRKRWGILMGRSKSSEKIKSATLGREKEKNKEKNQSNNRHRWSTGLPRFHPLPPSISKETMCQILENKLTDSQLFFEFDKIPKKKQNADFTTALHIDNAKYNRFKDVLPYEDNRLRLTPTRENKHGYINASHITATVGSKQRFYIATQGPIKLTLPYFWQCVWEAEVYLLVQLTDATEDISYLPNAEQRCIDASQDYQIWWEFSQKTGHCVTSKIRLCHVASRRYRTLWHLHYTDWGEHGCPQSVSHFLGFLEELQSVQQHSLEEIPPGHNKNPPVLVHCTAGVGRTGLTVLADLLLYTVDHNQEVDVARVVGLLRHQRPYMVQTIAQYRFVYSLLIHYLKQTRLI</sequence>
<organism evidence="14 15">
    <name type="scientific">Ignelater luminosus</name>
    <name type="common">Cucubano</name>
    <name type="synonym">Pyrophorus luminosus</name>
    <dbReference type="NCBI Taxonomy" id="2038154"/>
    <lineage>
        <taxon>Eukaryota</taxon>
        <taxon>Metazoa</taxon>
        <taxon>Ecdysozoa</taxon>
        <taxon>Arthropoda</taxon>
        <taxon>Hexapoda</taxon>
        <taxon>Insecta</taxon>
        <taxon>Pterygota</taxon>
        <taxon>Neoptera</taxon>
        <taxon>Endopterygota</taxon>
        <taxon>Coleoptera</taxon>
        <taxon>Polyphaga</taxon>
        <taxon>Elateriformia</taxon>
        <taxon>Elateroidea</taxon>
        <taxon>Elateridae</taxon>
        <taxon>Agrypninae</taxon>
        <taxon>Pyrophorini</taxon>
        <taxon>Ignelater</taxon>
    </lineage>
</organism>
<accession>A0A8K0DHN3</accession>
<dbReference type="PROSITE" id="PS50055">
    <property type="entry name" value="TYR_PHOSPHATASE_PTP"/>
    <property type="match status" value="1"/>
</dbReference>
<comment type="caution">
    <text evidence="14">The sequence shown here is derived from an EMBL/GenBank/DDBJ whole genome shotgun (WGS) entry which is preliminary data.</text>
</comment>
<dbReference type="SUPFAM" id="SSF54236">
    <property type="entry name" value="Ubiquitin-like"/>
    <property type="match status" value="1"/>
</dbReference>
<gene>
    <name evidence="14" type="ORF">ILUMI_02816</name>
</gene>
<dbReference type="PRINTS" id="PR00700">
    <property type="entry name" value="PRTYPHPHTASE"/>
</dbReference>
<dbReference type="GO" id="GO:0009887">
    <property type="term" value="P:animal organ morphogenesis"/>
    <property type="evidence" value="ECO:0007669"/>
    <property type="project" value="UniProtKB-ARBA"/>
</dbReference>
<dbReference type="InterPro" id="IPR003595">
    <property type="entry name" value="Tyr_Pase_cat"/>
</dbReference>
<dbReference type="FunFam" id="3.10.20.90:FF:000039">
    <property type="entry name" value="Tyrosine-protein phosphatase non-receptor type"/>
    <property type="match status" value="1"/>
</dbReference>
<evidence type="ECO:0000256" key="9">
    <source>
        <dbReference type="ARBA" id="ARBA00023212"/>
    </source>
</evidence>
<feature type="domain" description="Tyrosine specific protein phosphatases" evidence="12">
    <location>
        <begin position="1085"/>
        <end position="1166"/>
    </location>
</feature>
<dbReference type="GO" id="GO:0070161">
    <property type="term" value="C:anchoring junction"/>
    <property type="evidence" value="ECO:0007669"/>
    <property type="project" value="UniProtKB-SubCell"/>
</dbReference>
<dbReference type="Pfam" id="PF00102">
    <property type="entry name" value="Y_phosphatase"/>
    <property type="match status" value="1"/>
</dbReference>
<comment type="subcellular location">
    <subcellularLocation>
        <location evidence="2">Cell junction</location>
    </subcellularLocation>
    <subcellularLocation>
        <location evidence="1">Cytoplasm</location>
        <location evidence="1">Cytoskeleton</location>
    </subcellularLocation>
</comment>
<dbReference type="InterPro" id="IPR000242">
    <property type="entry name" value="PTP_cat"/>
</dbReference>
<evidence type="ECO:0000256" key="8">
    <source>
        <dbReference type="ARBA" id="ARBA00022949"/>
    </source>
</evidence>
<dbReference type="Pfam" id="PF09380">
    <property type="entry name" value="FERM_C"/>
    <property type="match status" value="1"/>
</dbReference>
<evidence type="ECO:0000256" key="2">
    <source>
        <dbReference type="ARBA" id="ARBA00004282"/>
    </source>
</evidence>
<keyword evidence="8" id="KW-0965">Cell junction</keyword>
<dbReference type="InterPro" id="IPR011993">
    <property type="entry name" value="PH-like_dom_sf"/>
</dbReference>
<dbReference type="SMART" id="SM00295">
    <property type="entry name" value="B41"/>
    <property type="match status" value="1"/>
</dbReference>
<evidence type="ECO:0000256" key="6">
    <source>
        <dbReference type="ARBA" id="ARBA00022801"/>
    </source>
</evidence>
<dbReference type="PANTHER" id="PTHR45706:SF1">
    <property type="entry name" value="PEZ, ISOFORM A"/>
    <property type="match status" value="1"/>
</dbReference>
<dbReference type="CDD" id="cd14473">
    <property type="entry name" value="FERM_B-lobe"/>
    <property type="match status" value="1"/>
</dbReference>
<dbReference type="Gene3D" id="3.90.190.10">
    <property type="entry name" value="Protein tyrosine phosphatase superfamily"/>
    <property type="match status" value="1"/>
</dbReference>
<dbReference type="InterPro" id="IPR035963">
    <property type="entry name" value="FERM_2"/>
</dbReference>
<evidence type="ECO:0000313" key="14">
    <source>
        <dbReference type="EMBL" id="KAF2903367.1"/>
    </source>
</evidence>
<dbReference type="PROSITE" id="PS50056">
    <property type="entry name" value="TYR_PHOSPHATASE_2"/>
    <property type="match status" value="1"/>
</dbReference>
<reference evidence="14" key="1">
    <citation type="submission" date="2019-08" db="EMBL/GenBank/DDBJ databases">
        <title>The genome of the North American firefly Photinus pyralis.</title>
        <authorList>
            <consortium name="Photinus pyralis genome working group"/>
            <person name="Fallon T.R."/>
            <person name="Sander Lower S.E."/>
            <person name="Weng J.-K."/>
        </authorList>
    </citation>
    <scope>NUCLEOTIDE SEQUENCE</scope>
    <source>
        <strain evidence="14">TRF0915ILg1</strain>
        <tissue evidence="14">Whole body</tissue>
    </source>
</reference>
<evidence type="ECO:0000256" key="10">
    <source>
        <dbReference type="SAM" id="MobiDB-lite"/>
    </source>
</evidence>
<dbReference type="GO" id="GO:0004725">
    <property type="term" value="F:protein tyrosine phosphatase activity"/>
    <property type="evidence" value="ECO:0007669"/>
    <property type="project" value="UniProtKB-EC"/>
</dbReference>
<evidence type="ECO:0000256" key="1">
    <source>
        <dbReference type="ARBA" id="ARBA00004245"/>
    </source>
</evidence>
<dbReference type="OrthoDB" id="10012364at2759"/>
<dbReference type="FunFam" id="1.20.80.10:FF:000014">
    <property type="entry name" value="Tyrosine-protein phosphatase non-receptor type"/>
    <property type="match status" value="1"/>
</dbReference>
<feature type="region of interest" description="Disordered" evidence="10">
    <location>
        <begin position="731"/>
        <end position="779"/>
    </location>
</feature>
<dbReference type="InterPro" id="IPR014352">
    <property type="entry name" value="FERM/acyl-CoA-bd_prot_sf"/>
</dbReference>
<dbReference type="InterPro" id="IPR041782">
    <property type="entry name" value="PTPN14/21_FERM_C"/>
</dbReference>
<dbReference type="SMART" id="SM00404">
    <property type="entry name" value="PTPc_motif"/>
    <property type="match status" value="1"/>
</dbReference>
<dbReference type="EC" id="3.1.3.48" evidence="4"/>
<dbReference type="SUPFAM" id="SSF50729">
    <property type="entry name" value="PH domain-like"/>
    <property type="match status" value="1"/>
</dbReference>
<keyword evidence="15" id="KW-1185">Reference proteome</keyword>
<dbReference type="InterPro" id="IPR029071">
    <property type="entry name" value="Ubiquitin-like_domsf"/>
</dbReference>
<dbReference type="InterPro" id="IPR019748">
    <property type="entry name" value="FERM_central"/>
</dbReference>
<dbReference type="InterPro" id="IPR029021">
    <property type="entry name" value="Prot-tyrosine_phosphatase-like"/>
</dbReference>
<dbReference type="InterPro" id="IPR019749">
    <property type="entry name" value="Band_41_domain"/>
</dbReference>
<keyword evidence="7" id="KW-0904">Protein phosphatase</keyword>
<dbReference type="CDD" id="cd17099">
    <property type="entry name" value="FERM_F1_PTPN14_like"/>
    <property type="match status" value="1"/>
</dbReference>
<dbReference type="Pfam" id="PF00373">
    <property type="entry name" value="FERM_M"/>
    <property type="match status" value="1"/>
</dbReference>
<dbReference type="PRINTS" id="PR00935">
    <property type="entry name" value="BAND41"/>
</dbReference>
<dbReference type="PROSITE" id="PS00383">
    <property type="entry name" value="TYR_PHOSPHATASE_1"/>
    <property type="match status" value="1"/>
</dbReference>
<feature type="domain" description="Tyrosine-protein phosphatase" evidence="11">
    <location>
        <begin position="910"/>
        <end position="1175"/>
    </location>
</feature>
<dbReference type="InterPro" id="IPR018980">
    <property type="entry name" value="FERM_PH-like_C"/>
</dbReference>
<dbReference type="PANTHER" id="PTHR45706">
    <property type="entry name" value="TYROSINE-PROTEIN PHOSPHATASE"/>
    <property type="match status" value="1"/>
</dbReference>
<evidence type="ECO:0000259" key="12">
    <source>
        <dbReference type="PROSITE" id="PS50056"/>
    </source>
</evidence>
<dbReference type="EMBL" id="VTPC01001044">
    <property type="protein sequence ID" value="KAF2903367.1"/>
    <property type="molecule type" value="Genomic_DNA"/>
</dbReference>
<dbReference type="GO" id="GO:0005856">
    <property type="term" value="C:cytoskeleton"/>
    <property type="evidence" value="ECO:0007669"/>
    <property type="project" value="UniProtKB-SubCell"/>
</dbReference>
<dbReference type="Gene3D" id="2.30.29.30">
    <property type="entry name" value="Pleckstrin-homology domain (PH domain)/Phosphotyrosine-binding domain (PTB)"/>
    <property type="match status" value="1"/>
</dbReference>
<dbReference type="Gene3D" id="3.10.20.90">
    <property type="entry name" value="Phosphatidylinositol 3-kinase Catalytic Subunit, Chain A, domain 1"/>
    <property type="match status" value="1"/>
</dbReference>
<evidence type="ECO:0000259" key="11">
    <source>
        <dbReference type="PROSITE" id="PS50055"/>
    </source>
</evidence>
<evidence type="ECO:0000256" key="5">
    <source>
        <dbReference type="ARBA" id="ARBA00022490"/>
    </source>
</evidence>
<evidence type="ECO:0000313" key="15">
    <source>
        <dbReference type="Proteomes" id="UP000801492"/>
    </source>
</evidence>
<dbReference type="SMART" id="SM00194">
    <property type="entry name" value="PTPc"/>
    <property type="match status" value="1"/>
</dbReference>
<dbReference type="Pfam" id="PF09379">
    <property type="entry name" value="FERM_N"/>
    <property type="match status" value="1"/>
</dbReference>
<dbReference type="InterPro" id="IPR000387">
    <property type="entry name" value="Tyr_Pase_dom"/>
</dbReference>
<name>A0A8K0DHN3_IGNLU</name>
<dbReference type="Proteomes" id="UP000801492">
    <property type="component" value="Unassembled WGS sequence"/>
</dbReference>
<feature type="compositionally biased region" description="Low complexity" evidence="10">
    <location>
        <begin position="748"/>
        <end position="776"/>
    </location>
</feature>
<dbReference type="CDD" id="cd13188">
    <property type="entry name" value="FERM_C_PTPN14_PTPN21"/>
    <property type="match status" value="1"/>
</dbReference>
<protein>
    <recommendedName>
        <fullName evidence="4">protein-tyrosine-phosphatase</fullName>
        <ecNumber evidence="4">3.1.3.48</ecNumber>
    </recommendedName>
</protein>
<evidence type="ECO:0000256" key="3">
    <source>
        <dbReference type="ARBA" id="ARBA00009649"/>
    </source>
</evidence>
<dbReference type="InterPro" id="IPR016130">
    <property type="entry name" value="Tyr_Pase_AS"/>
</dbReference>
<keyword evidence="5" id="KW-0963">Cytoplasm</keyword>
<evidence type="ECO:0000256" key="7">
    <source>
        <dbReference type="ARBA" id="ARBA00022912"/>
    </source>
</evidence>
<evidence type="ECO:0000259" key="13">
    <source>
        <dbReference type="PROSITE" id="PS50057"/>
    </source>
</evidence>
<feature type="compositionally biased region" description="Polar residues" evidence="10">
    <location>
        <begin position="731"/>
        <end position="747"/>
    </location>
</feature>
<dbReference type="GO" id="GO:0071944">
    <property type="term" value="C:cell periphery"/>
    <property type="evidence" value="ECO:0007669"/>
    <property type="project" value="UniProtKB-ARBA"/>
</dbReference>
<keyword evidence="6" id="KW-0378">Hydrolase</keyword>
<dbReference type="Gene3D" id="1.20.80.10">
    <property type="match status" value="1"/>
</dbReference>
<feature type="compositionally biased region" description="Basic and acidic residues" evidence="10">
    <location>
        <begin position="849"/>
        <end position="870"/>
    </location>
</feature>
<comment type="similarity">
    <text evidence="3">Belongs to the protein-tyrosine phosphatase family. Non-receptor class subfamily.</text>
</comment>
<proteinExistence type="inferred from homology"/>
<dbReference type="InterPro" id="IPR000299">
    <property type="entry name" value="FERM_domain"/>
</dbReference>
<dbReference type="SUPFAM" id="SSF52799">
    <property type="entry name" value="(Phosphotyrosine protein) phosphatases II"/>
    <property type="match status" value="1"/>
</dbReference>
<dbReference type="AlphaFoldDB" id="A0A8K0DHN3"/>
<dbReference type="PROSITE" id="PS50057">
    <property type="entry name" value="FERM_3"/>
    <property type="match status" value="1"/>
</dbReference>
<keyword evidence="9" id="KW-0206">Cytoskeleton</keyword>